<keyword evidence="4" id="KW-0676">Redox-active center</keyword>
<dbReference type="AlphaFoldDB" id="A0A3B0YLA2"/>
<evidence type="ECO:0000256" key="1">
    <source>
        <dbReference type="ARBA" id="ARBA00022448"/>
    </source>
</evidence>
<evidence type="ECO:0000259" key="5">
    <source>
        <dbReference type="PROSITE" id="PS51352"/>
    </source>
</evidence>
<protein>
    <recommendedName>
        <fullName evidence="5">Thioredoxin domain-containing protein</fullName>
    </recommendedName>
</protein>
<dbReference type="PIRSF" id="PIRSF000077">
    <property type="entry name" value="Thioredoxin"/>
    <property type="match status" value="1"/>
</dbReference>
<dbReference type="Pfam" id="PF00085">
    <property type="entry name" value="Thioredoxin"/>
    <property type="match status" value="1"/>
</dbReference>
<dbReference type="CDD" id="cd02947">
    <property type="entry name" value="TRX_family"/>
    <property type="match status" value="1"/>
</dbReference>
<gene>
    <name evidence="6" type="ORF">MNBD_GAMMA09-3235</name>
</gene>
<dbReference type="Gene3D" id="3.40.30.10">
    <property type="entry name" value="Glutaredoxin"/>
    <property type="match status" value="1"/>
</dbReference>
<sequence length="117" mass="13330">MSTNNDSLFVVDLHSFHTDVIEASHQRPILLDLWAEWCSPCRVIAPLLGKIAHEFDGKLGIAKIEVDEDENMKIAGKYQVRGFPTLILFQHGEELGRFSGAKSLHFIREFIEQHTDI</sequence>
<dbReference type="InterPro" id="IPR005746">
    <property type="entry name" value="Thioredoxin"/>
</dbReference>
<dbReference type="EMBL" id="UOFI01000146">
    <property type="protein sequence ID" value="VAW69146.1"/>
    <property type="molecule type" value="Genomic_DNA"/>
</dbReference>
<dbReference type="GO" id="GO:0005737">
    <property type="term" value="C:cytoplasm"/>
    <property type="evidence" value="ECO:0007669"/>
    <property type="project" value="TreeGrafter"/>
</dbReference>
<evidence type="ECO:0000256" key="3">
    <source>
        <dbReference type="ARBA" id="ARBA00023157"/>
    </source>
</evidence>
<organism evidence="6">
    <name type="scientific">hydrothermal vent metagenome</name>
    <dbReference type="NCBI Taxonomy" id="652676"/>
    <lineage>
        <taxon>unclassified sequences</taxon>
        <taxon>metagenomes</taxon>
        <taxon>ecological metagenomes</taxon>
    </lineage>
</organism>
<dbReference type="PANTHER" id="PTHR45663:SF11">
    <property type="entry name" value="GEO12009P1"/>
    <property type="match status" value="1"/>
</dbReference>
<dbReference type="PANTHER" id="PTHR45663">
    <property type="entry name" value="GEO12009P1"/>
    <property type="match status" value="1"/>
</dbReference>
<keyword evidence="3" id="KW-1015">Disulfide bond</keyword>
<feature type="domain" description="Thioredoxin" evidence="5">
    <location>
        <begin position="1"/>
        <end position="116"/>
    </location>
</feature>
<proteinExistence type="predicted"/>
<dbReference type="GO" id="GO:0015035">
    <property type="term" value="F:protein-disulfide reductase activity"/>
    <property type="evidence" value="ECO:0007669"/>
    <property type="project" value="InterPro"/>
</dbReference>
<dbReference type="InterPro" id="IPR036249">
    <property type="entry name" value="Thioredoxin-like_sf"/>
</dbReference>
<evidence type="ECO:0000256" key="4">
    <source>
        <dbReference type="ARBA" id="ARBA00023284"/>
    </source>
</evidence>
<reference evidence="6" key="1">
    <citation type="submission" date="2018-06" db="EMBL/GenBank/DDBJ databases">
        <authorList>
            <person name="Zhirakovskaya E."/>
        </authorList>
    </citation>
    <scope>NUCLEOTIDE SEQUENCE</scope>
</reference>
<dbReference type="PROSITE" id="PS51352">
    <property type="entry name" value="THIOREDOXIN_2"/>
    <property type="match status" value="1"/>
</dbReference>
<dbReference type="SUPFAM" id="SSF52833">
    <property type="entry name" value="Thioredoxin-like"/>
    <property type="match status" value="1"/>
</dbReference>
<keyword evidence="2" id="KW-0249">Electron transport</keyword>
<dbReference type="InterPro" id="IPR013766">
    <property type="entry name" value="Thioredoxin_domain"/>
</dbReference>
<accession>A0A3B0YLA2</accession>
<name>A0A3B0YLA2_9ZZZZ</name>
<dbReference type="PRINTS" id="PR00421">
    <property type="entry name" value="THIOREDOXIN"/>
</dbReference>
<evidence type="ECO:0000256" key="2">
    <source>
        <dbReference type="ARBA" id="ARBA00022982"/>
    </source>
</evidence>
<keyword evidence="1" id="KW-0813">Transport</keyword>
<evidence type="ECO:0000313" key="6">
    <source>
        <dbReference type="EMBL" id="VAW69146.1"/>
    </source>
</evidence>